<evidence type="ECO:0000313" key="1">
    <source>
        <dbReference type="EMBL" id="PVH91316.1"/>
    </source>
</evidence>
<dbReference type="OrthoDB" id="10538045at2759"/>
<protein>
    <submittedName>
        <fullName evidence="1">Uncharacterized protein</fullName>
    </submittedName>
</protein>
<dbReference type="Proteomes" id="UP000244855">
    <property type="component" value="Unassembled WGS sequence"/>
</dbReference>
<keyword evidence="2" id="KW-1185">Reference proteome</keyword>
<dbReference type="EMBL" id="KZ805897">
    <property type="protein sequence ID" value="PVH91316.1"/>
    <property type="molecule type" value="Genomic_DNA"/>
</dbReference>
<dbReference type="STRING" id="97972.A0A2V1CZY8"/>
<name>A0A2V1CZY8_9PLEO</name>
<sequence>KDISFTPDERYGRGIDLNTVEVCDDEHWTFVKCDMGDPCRLWQSAHMDCVIIAVDRGFWNNGMLEANAALGIFITYQSRFNDKFVLT</sequence>
<accession>A0A2V1CZY8</accession>
<evidence type="ECO:0000313" key="2">
    <source>
        <dbReference type="Proteomes" id="UP000244855"/>
    </source>
</evidence>
<dbReference type="AlphaFoldDB" id="A0A2V1CZY8"/>
<proteinExistence type="predicted"/>
<organism evidence="1 2">
    <name type="scientific">Periconia macrospinosa</name>
    <dbReference type="NCBI Taxonomy" id="97972"/>
    <lineage>
        <taxon>Eukaryota</taxon>
        <taxon>Fungi</taxon>
        <taxon>Dikarya</taxon>
        <taxon>Ascomycota</taxon>
        <taxon>Pezizomycotina</taxon>
        <taxon>Dothideomycetes</taxon>
        <taxon>Pleosporomycetidae</taxon>
        <taxon>Pleosporales</taxon>
        <taxon>Massarineae</taxon>
        <taxon>Periconiaceae</taxon>
        <taxon>Periconia</taxon>
    </lineage>
</organism>
<gene>
    <name evidence="1" type="ORF">DM02DRAFT_546065</name>
</gene>
<feature type="non-terminal residue" evidence="1">
    <location>
        <position position="1"/>
    </location>
</feature>
<reference evidence="1 2" key="1">
    <citation type="journal article" date="2018" name="Sci. Rep.">
        <title>Comparative genomics provides insights into the lifestyle and reveals functional heterogeneity of dark septate endophytic fungi.</title>
        <authorList>
            <person name="Knapp D.G."/>
            <person name="Nemeth J.B."/>
            <person name="Barry K."/>
            <person name="Hainaut M."/>
            <person name="Henrissat B."/>
            <person name="Johnson J."/>
            <person name="Kuo A."/>
            <person name="Lim J.H.P."/>
            <person name="Lipzen A."/>
            <person name="Nolan M."/>
            <person name="Ohm R.A."/>
            <person name="Tamas L."/>
            <person name="Grigoriev I.V."/>
            <person name="Spatafora J.W."/>
            <person name="Nagy L.G."/>
            <person name="Kovacs G.M."/>
        </authorList>
    </citation>
    <scope>NUCLEOTIDE SEQUENCE [LARGE SCALE GENOMIC DNA]</scope>
    <source>
        <strain evidence="1 2">DSE2036</strain>
    </source>
</reference>